<reference evidence="1 2" key="1">
    <citation type="submission" date="2019-02" db="EMBL/GenBank/DDBJ databases">
        <title>Deep-cultivation of Planctomycetes and their phenomic and genomic characterization uncovers novel biology.</title>
        <authorList>
            <person name="Wiegand S."/>
            <person name="Jogler M."/>
            <person name="Boedeker C."/>
            <person name="Pinto D."/>
            <person name="Vollmers J."/>
            <person name="Rivas-Marin E."/>
            <person name="Kohn T."/>
            <person name="Peeters S.H."/>
            <person name="Heuer A."/>
            <person name="Rast P."/>
            <person name="Oberbeckmann S."/>
            <person name="Bunk B."/>
            <person name="Jeske O."/>
            <person name="Meyerdierks A."/>
            <person name="Storesund J.E."/>
            <person name="Kallscheuer N."/>
            <person name="Luecker S."/>
            <person name="Lage O.M."/>
            <person name="Pohl T."/>
            <person name="Merkel B.J."/>
            <person name="Hornburger P."/>
            <person name="Mueller R.-W."/>
            <person name="Bruemmer F."/>
            <person name="Labrenz M."/>
            <person name="Spormann A.M."/>
            <person name="Op den Camp H."/>
            <person name="Overmann J."/>
            <person name="Amann R."/>
            <person name="Jetten M.S.M."/>
            <person name="Mascher T."/>
            <person name="Medema M.H."/>
            <person name="Devos D.P."/>
            <person name="Kaster A.-K."/>
            <person name="Ovreas L."/>
            <person name="Rohde M."/>
            <person name="Galperin M.Y."/>
            <person name="Jogler C."/>
        </authorList>
    </citation>
    <scope>NUCLEOTIDE SEQUENCE [LARGE SCALE GENOMIC DNA]</scope>
    <source>
        <strain evidence="1 2">V22</strain>
    </source>
</reference>
<dbReference type="Proteomes" id="UP000319976">
    <property type="component" value="Chromosome"/>
</dbReference>
<protein>
    <submittedName>
        <fullName evidence="1">Uncharacterized protein</fullName>
    </submittedName>
</protein>
<organism evidence="1 2">
    <name type="scientific">Calycomorphotria hydatis</name>
    <dbReference type="NCBI Taxonomy" id="2528027"/>
    <lineage>
        <taxon>Bacteria</taxon>
        <taxon>Pseudomonadati</taxon>
        <taxon>Planctomycetota</taxon>
        <taxon>Planctomycetia</taxon>
        <taxon>Planctomycetales</taxon>
        <taxon>Planctomycetaceae</taxon>
        <taxon>Calycomorphotria</taxon>
    </lineage>
</organism>
<name>A0A517TAD4_9PLAN</name>
<dbReference type="EMBL" id="CP036316">
    <property type="protein sequence ID" value="QDT65329.1"/>
    <property type="molecule type" value="Genomic_DNA"/>
</dbReference>
<proteinExistence type="predicted"/>
<dbReference type="KEGG" id="chya:V22_25780"/>
<accession>A0A517TAD4</accession>
<gene>
    <name evidence="1" type="ORF">V22_25780</name>
</gene>
<sequence length="184" mass="20601">MKQTPTRSMLVKRGTERRTVELCTLSESERADPKKISPRTYANSRWKLPKLGYIKNGNAIAATMNTNVLIRLHPYKPSTKQDRIAALATLDHDAIVAPAPRHGDSDVGIHERGAVSGPALRRGKCRCDFRRDIVTEVRAAEHPLIFCLNIGGKAENDCEAKNAETELLQSTRFHRTTEVRVFGR</sequence>
<dbReference type="AlphaFoldDB" id="A0A517TAD4"/>
<evidence type="ECO:0000313" key="1">
    <source>
        <dbReference type="EMBL" id="QDT65329.1"/>
    </source>
</evidence>
<evidence type="ECO:0000313" key="2">
    <source>
        <dbReference type="Proteomes" id="UP000319976"/>
    </source>
</evidence>
<keyword evidence="2" id="KW-1185">Reference proteome</keyword>